<dbReference type="PANTHER" id="PTHR47961">
    <property type="entry name" value="DNA POLYMERASE THETA, PUTATIVE (AFU_ORTHOLOGUE AFUA_1G05260)-RELATED"/>
    <property type="match status" value="1"/>
</dbReference>
<comment type="similarity">
    <text evidence="12">Belongs to the helicase family. Hel308 subfamily.</text>
</comment>
<dbReference type="InterPro" id="IPR050474">
    <property type="entry name" value="Hel308_SKI2-like"/>
</dbReference>
<dbReference type="InterPro" id="IPR027417">
    <property type="entry name" value="P-loop_NTPase"/>
</dbReference>
<dbReference type="SMART" id="SM00487">
    <property type="entry name" value="DEXDc"/>
    <property type="match status" value="1"/>
</dbReference>
<comment type="function">
    <text evidence="12">DNA-dependent ATPase and 3'-5' DNA helicase that may be involved in repair of stalled replication forks.</text>
</comment>
<gene>
    <name evidence="12" type="primary">hel308</name>
    <name evidence="16" type="ORF">TES1_1514</name>
</gene>
<feature type="domain" description="Helicase ATP-binding" evidence="15">
    <location>
        <begin position="36"/>
        <end position="200"/>
    </location>
</feature>
<dbReference type="PROSITE" id="PS50819">
    <property type="entry name" value="INTEIN_ENDONUCLEASE"/>
    <property type="match status" value="1"/>
</dbReference>
<dbReference type="InterPro" id="IPR004860">
    <property type="entry name" value="LAGLIDADG_dom"/>
</dbReference>
<dbReference type="HAMAP" id="MF_00442">
    <property type="entry name" value="Helicase_Hel308"/>
    <property type="match status" value="1"/>
</dbReference>
<dbReference type="GO" id="GO:0016539">
    <property type="term" value="P:intein-mediated protein splicing"/>
    <property type="evidence" value="ECO:0007669"/>
    <property type="project" value="InterPro"/>
</dbReference>
<keyword evidence="6 12" id="KW-0067">ATP-binding</keyword>
<evidence type="ECO:0000259" key="15">
    <source>
        <dbReference type="PROSITE" id="PS51192"/>
    </source>
</evidence>
<dbReference type="InterPro" id="IPR003583">
    <property type="entry name" value="Hlx-hairpin-Hlx_DNA-bd_motif"/>
</dbReference>
<keyword evidence="4 12" id="KW-0347">Helicase</keyword>
<dbReference type="InterPro" id="IPR036844">
    <property type="entry name" value="Hint_dom_sf"/>
</dbReference>
<keyword evidence="7" id="KW-0651">Protein splicing</keyword>
<dbReference type="InterPro" id="IPR036390">
    <property type="entry name" value="WH_DNA-bd_sf"/>
</dbReference>
<dbReference type="Gene3D" id="3.10.28.10">
    <property type="entry name" value="Homing endonucleases"/>
    <property type="match status" value="1"/>
</dbReference>
<dbReference type="SUPFAM" id="SSF51294">
    <property type="entry name" value="Hedgehog/intein (Hint) domain"/>
    <property type="match status" value="1"/>
</dbReference>
<dbReference type="STRING" id="582419.TES1_1514"/>
<dbReference type="InterPro" id="IPR014001">
    <property type="entry name" value="Helicase_ATP-bd"/>
</dbReference>
<sequence length="1140" mass="130914">MQVDELSRFGVDERIVRKIKERGISELYPPQAEALKSGVLNGENLLLAIPTASGKTLVAEIVMLHKLFTEGGKAVYLVPLKALAEEKYREFKTWEDLGVRVAVTTGDYDSSEEWLGRYDIIIATSEKFDSLLRHKSRWIKDVKLIVADEIHLLGSYDRGATLEMILSHMLGKAQILGLSATVGNAEELAEWLNAKLVVSEWRPVKLRKGVFAHGQLIWEDGKIDKFPAQWDSLVIDAVKRGKQSLVFVNTRRSAEKEAAMLGKKVRRLLTKPEARRLKELAESLESNPTNDKLKGVLVNGAAFHHAGLGRAERTLIEDAFREGLIKVLTATPTLCMHPDTLVITRDGVKKVSELKRGDFVLTHTGEFKQVITPLKRQYRGKLLVIKAFGTVPIKITPEHKVFVIKQIRHKSHYSNGRQVIWWEYEGPFWVTARDLKELIEQNNDPKISYMLLQPIPKLVVTVDKIPLRKPSKVVNQFGVTNRDHPALEKTPEFLPLNFETARLIGLWIAEGSTSKTGAIFFDIASYEDDITSFLIQTISKYFPKAKIVVEDKERNRRRIRFCNKRFAEWLRKNIGAHADNKRIPEVILFNGNREVKLGLLKGLIEGDGYVRINARDRSNYITYSTVSPHLAYQLQLLLASLGYVSSVRYFNRKDKRWSRKGLYEVRISGKSYYSLLEELGYPLPKLGNRVYQVNKIWNGYLLLKVRRIEEQEYKGEVFNLEVEDNESYSVGFIVHNSAGVNLPSFRVIIRDTKRYSTFGWSDIPVLEIQQMMGRAGRPKYDKEGEAIIVAKTEKLEELMEKYIFGKPEKLFSMLSNDAAFRSQVLALITNFGVESFRELIGFLEKTFYYHQRKDLEILEGKAKSIVYFLLENEFIDIDLNDRFIALPFGIRTSQLYLDPLTAKKFKDALPQIEGNPNPLGIFQLLASTPDMGTLSIKRKEQEDYLDYAYEMEDYLYRSIPYWEDYEFQKFLSEIKTAKLLLDWINEVSEAKLIEAYGIDTGDLYRIIELADWLMYSLIELAKVLNASSETIKYLRRLHLRLKHGVREELLELVELPMIGRKRARALYNAGFKTVNDIVKAKPSELLAVEGIGVKVLERIYKHFGVELPLLKNIKDSDKSEEKKSEAKSKPKKGTLDYFLK</sequence>
<dbReference type="PRINTS" id="PR00379">
    <property type="entry name" value="INTEIN"/>
</dbReference>
<dbReference type="InterPro" id="IPR004042">
    <property type="entry name" value="Intein_endonuc_central"/>
</dbReference>
<dbReference type="PROSITE" id="PS50818">
    <property type="entry name" value="INTEIN_C_TER"/>
    <property type="match status" value="1"/>
</dbReference>
<feature type="domain" description="DOD-type homing endonuclease" evidence="14">
    <location>
        <begin position="503"/>
        <end position="643"/>
    </location>
</feature>
<dbReference type="GO" id="GO:0043138">
    <property type="term" value="F:3'-5' DNA helicase activity"/>
    <property type="evidence" value="ECO:0007669"/>
    <property type="project" value="UniProtKB-UniRule"/>
</dbReference>
<dbReference type="InterPro" id="IPR027434">
    <property type="entry name" value="Homing_endonucl"/>
</dbReference>
<feature type="compositionally biased region" description="Basic and acidic residues" evidence="13">
    <location>
        <begin position="1116"/>
        <end position="1128"/>
    </location>
</feature>
<keyword evidence="1 12" id="KW-0547">Nucleotide-binding</keyword>
<evidence type="ECO:0000313" key="16">
    <source>
        <dbReference type="EMBL" id="AHF80892.1"/>
    </source>
</evidence>
<keyword evidence="8 12" id="KW-0238">DNA-binding</keyword>
<comment type="catalytic activity">
    <reaction evidence="11 12">
        <text>Couples ATP hydrolysis with the unwinding of duplex DNA by translocating in the 3'-5' direction.</text>
        <dbReference type="EC" id="5.6.2.4"/>
    </reaction>
</comment>
<dbReference type="SMART" id="SM00278">
    <property type="entry name" value="HhH1"/>
    <property type="match status" value="2"/>
</dbReference>
<dbReference type="GO" id="GO:0006281">
    <property type="term" value="P:DNA repair"/>
    <property type="evidence" value="ECO:0007669"/>
    <property type="project" value="UniProtKB-UniRule"/>
</dbReference>
<keyword evidence="5" id="KW-0068">Autocatalytic cleavage</keyword>
<dbReference type="Pfam" id="PF21280">
    <property type="entry name" value="Helicase_dom4_arc"/>
    <property type="match status" value="1"/>
</dbReference>
<dbReference type="InterPro" id="IPR003586">
    <property type="entry name" value="Hint_dom_C"/>
</dbReference>
<keyword evidence="17" id="KW-1185">Reference proteome</keyword>
<evidence type="ECO:0000256" key="8">
    <source>
        <dbReference type="ARBA" id="ARBA00023125"/>
    </source>
</evidence>
<dbReference type="PANTHER" id="PTHR47961:SF10">
    <property type="entry name" value="ATP-DEPENDENT DNA HELICASE HEL308"/>
    <property type="match status" value="1"/>
</dbReference>
<evidence type="ECO:0000259" key="14">
    <source>
        <dbReference type="PROSITE" id="PS50819"/>
    </source>
</evidence>
<dbReference type="CDD" id="cd18028">
    <property type="entry name" value="DEXHc_archSki2"/>
    <property type="match status" value="1"/>
</dbReference>
<evidence type="ECO:0000256" key="3">
    <source>
        <dbReference type="ARBA" id="ARBA00022801"/>
    </source>
</evidence>
<dbReference type="CDD" id="cd00081">
    <property type="entry name" value="Hint"/>
    <property type="match status" value="1"/>
</dbReference>
<feature type="binding site" evidence="12">
    <location>
        <position position="31"/>
    </location>
    <ligand>
        <name>ATP</name>
        <dbReference type="ChEBI" id="CHEBI:30616"/>
    </ligand>
</feature>
<evidence type="ECO:0000256" key="11">
    <source>
        <dbReference type="ARBA" id="ARBA00034617"/>
    </source>
</evidence>
<feature type="region of interest" description="Disordered" evidence="13">
    <location>
        <begin position="1116"/>
        <end position="1140"/>
    </location>
</feature>
<keyword evidence="10 12" id="KW-0413">Isomerase</keyword>
<keyword evidence="3 12" id="KW-0378">Hydrolase</keyword>
<dbReference type="Pfam" id="PF14520">
    <property type="entry name" value="HHH_5"/>
    <property type="match status" value="1"/>
</dbReference>
<dbReference type="InterPro" id="IPR006141">
    <property type="entry name" value="Intein_N"/>
</dbReference>
<dbReference type="SMART" id="SM00305">
    <property type="entry name" value="HintC"/>
    <property type="match status" value="1"/>
</dbReference>
<dbReference type="GO" id="GO:0004519">
    <property type="term" value="F:endonuclease activity"/>
    <property type="evidence" value="ECO:0007669"/>
    <property type="project" value="InterPro"/>
</dbReference>
<comment type="subunit">
    <text evidence="12">Monomer.</text>
</comment>
<dbReference type="InterPro" id="IPR006142">
    <property type="entry name" value="INTEIN"/>
</dbReference>
<dbReference type="Proteomes" id="UP000019027">
    <property type="component" value="Chromosome"/>
</dbReference>
<evidence type="ECO:0000256" key="2">
    <source>
        <dbReference type="ARBA" id="ARBA00022763"/>
    </source>
</evidence>
<keyword evidence="2 12" id="KW-0227">DNA damage</keyword>
<evidence type="ECO:0000256" key="13">
    <source>
        <dbReference type="SAM" id="MobiDB-lite"/>
    </source>
</evidence>
<dbReference type="InterPro" id="IPR003587">
    <property type="entry name" value="Hint_dom_N"/>
</dbReference>
<dbReference type="GO" id="GO:0005524">
    <property type="term" value="F:ATP binding"/>
    <property type="evidence" value="ECO:0007669"/>
    <property type="project" value="UniProtKB-UniRule"/>
</dbReference>
<dbReference type="InterPro" id="IPR022965">
    <property type="entry name" value="Helicase_Hel308"/>
</dbReference>
<dbReference type="InterPro" id="IPR011545">
    <property type="entry name" value="DEAD/DEAH_box_helicase_dom"/>
</dbReference>
<comment type="catalytic activity">
    <reaction evidence="12">
        <text>ATP + H2O = ADP + phosphate + H(+)</text>
        <dbReference type="Rhea" id="RHEA:13065"/>
        <dbReference type="ChEBI" id="CHEBI:15377"/>
        <dbReference type="ChEBI" id="CHEBI:15378"/>
        <dbReference type="ChEBI" id="CHEBI:30616"/>
        <dbReference type="ChEBI" id="CHEBI:43474"/>
        <dbReference type="ChEBI" id="CHEBI:456216"/>
        <dbReference type="EC" id="5.6.2.4"/>
    </reaction>
</comment>
<evidence type="ECO:0000256" key="9">
    <source>
        <dbReference type="ARBA" id="ARBA00023204"/>
    </source>
</evidence>
<evidence type="ECO:0000256" key="1">
    <source>
        <dbReference type="ARBA" id="ARBA00022741"/>
    </source>
</evidence>
<name>W0I817_9EURY</name>
<evidence type="ECO:0000313" key="17">
    <source>
        <dbReference type="Proteomes" id="UP000019027"/>
    </source>
</evidence>
<evidence type="ECO:0000256" key="7">
    <source>
        <dbReference type="ARBA" id="ARBA00023000"/>
    </source>
</evidence>
<dbReference type="SUPFAM" id="SSF46785">
    <property type="entry name" value="Winged helix' DNA-binding domain"/>
    <property type="match status" value="1"/>
</dbReference>
<accession>W0I817</accession>
<evidence type="ECO:0000256" key="4">
    <source>
        <dbReference type="ARBA" id="ARBA00022806"/>
    </source>
</evidence>
<dbReference type="GO" id="GO:0016887">
    <property type="term" value="F:ATP hydrolysis activity"/>
    <property type="evidence" value="ECO:0007669"/>
    <property type="project" value="RHEA"/>
</dbReference>
<dbReference type="InterPro" id="IPR048772">
    <property type="entry name" value="Hel308-like_dom4"/>
</dbReference>
<evidence type="ECO:0000256" key="5">
    <source>
        <dbReference type="ARBA" id="ARBA00022813"/>
    </source>
</evidence>
<dbReference type="SUPFAM" id="SSF52540">
    <property type="entry name" value="P-loop containing nucleoside triphosphate hydrolases"/>
    <property type="match status" value="3"/>
</dbReference>
<reference evidence="16 17" key="1">
    <citation type="journal article" date="2014" name="Int. J. Syst. Evol. Microbiol.">
        <title>Thermococcus paralvinellae sp. nov. and Thermococcus cleftensis sp. nov. of hyperthermophilic heterotrophs from deep-sea hydrothermal vents.</title>
        <authorList>
            <person name="Hensley S.A."/>
            <person name="Jung J.H."/>
            <person name="Park C.S."/>
            <person name="Holden J.F."/>
        </authorList>
    </citation>
    <scope>NUCLEOTIDE SEQUENCE [LARGE SCALE GENOMIC DNA]</scope>
    <source>
        <strain evidence="16 17">ES1</strain>
    </source>
</reference>
<dbReference type="SUPFAM" id="SSF158702">
    <property type="entry name" value="Sec63 N-terminal domain-like"/>
    <property type="match status" value="1"/>
</dbReference>
<dbReference type="KEGG" id="ths:TES1_1514"/>
<dbReference type="Gene3D" id="1.10.150.20">
    <property type="entry name" value="5' to 3' exonuclease, C-terminal subdomain"/>
    <property type="match status" value="1"/>
</dbReference>
<dbReference type="PROSITE" id="PS51192">
    <property type="entry name" value="HELICASE_ATP_BIND_1"/>
    <property type="match status" value="1"/>
</dbReference>
<evidence type="ECO:0000256" key="6">
    <source>
        <dbReference type="ARBA" id="ARBA00022840"/>
    </source>
</evidence>
<proteinExistence type="inferred from homology"/>
<dbReference type="HOGENOM" id="CLU_279743_0_0_2"/>
<dbReference type="SMART" id="SM00306">
    <property type="entry name" value="HintN"/>
    <property type="match status" value="1"/>
</dbReference>
<protein>
    <recommendedName>
        <fullName evidence="12">ATP-dependent DNA helicase Hel308</fullName>
        <ecNumber evidence="12">5.6.2.4</ecNumber>
    </recommendedName>
    <alternativeName>
        <fullName evidence="12">DNA 3'-5' helicase Hel308</fullName>
    </alternativeName>
</protein>
<evidence type="ECO:0000256" key="10">
    <source>
        <dbReference type="ARBA" id="ARBA00023235"/>
    </source>
</evidence>
<dbReference type="EC" id="5.6.2.4" evidence="12"/>
<dbReference type="AlphaFoldDB" id="W0I817"/>
<keyword evidence="9 12" id="KW-0234">DNA repair</keyword>
<organism evidence="16 17">
    <name type="scientific">Thermococcus paralvinellae</name>
    <dbReference type="NCBI Taxonomy" id="582419"/>
    <lineage>
        <taxon>Archaea</taxon>
        <taxon>Methanobacteriati</taxon>
        <taxon>Methanobacteriota</taxon>
        <taxon>Thermococci</taxon>
        <taxon>Thermococcales</taxon>
        <taxon>Thermococcaceae</taxon>
        <taxon>Thermococcus</taxon>
    </lineage>
</organism>
<dbReference type="Gene3D" id="2.170.16.10">
    <property type="entry name" value="Hedgehog/Intein (Hint) domain"/>
    <property type="match status" value="1"/>
</dbReference>
<dbReference type="PROSITE" id="PS50817">
    <property type="entry name" value="INTEIN_N_TER"/>
    <property type="match status" value="1"/>
</dbReference>
<evidence type="ECO:0000256" key="12">
    <source>
        <dbReference type="HAMAP-Rule" id="MF_00442"/>
    </source>
</evidence>
<dbReference type="InterPro" id="IPR030934">
    <property type="entry name" value="Intein_C"/>
</dbReference>
<dbReference type="EMBL" id="CP006965">
    <property type="protein sequence ID" value="AHF80892.1"/>
    <property type="molecule type" value="Genomic_DNA"/>
</dbReference>
<dbReference type="GO" id="GO:0003677">
    <property type="term" value="F:DNA binding"/>
    <property type="evidence" value="ECO:0007669"/>
    <property type="project" value="UniProtKB-UniRule"/>
</dbReference>
<dbReference type="Gene3D" id="1.10.3380.30">
    <property type="match status" value="1"/>
</dbReference>
<dbReference type="Pfam" id="PF14528">
    <property type="entry name" value="LAGLIDADG_3"/>
    <property type="match status" value="1"/>
</dbReference>
<dbReference type="Pfam" id="PF00270">
    <property type="entry name" value="DEAD"/>
    <property type="match status" value="1"/>
</dbReference>
<dbReference type="SUPFAM" id="SSF55608">
    <property type="entry name" value="Homing endonucleases"/>
    <property type="match status" value="1"/>
</dbReference>
<dbReference type="Gene3D" id="3.40.50.300">
    <property type="entry name" value="P-loop containing nucleotide triphosphate hydrolases"/>
    <property type="match status" value="3"/>
</dbReference>